<accession>A0A6S6YCD7</accession>
<dbReference type="InterPro" id="IPR010239">
    <property type="entry name" value="CHP02001"/>
</dbReference>
<evidence type="ECO:0000313" key="1">
    <source>
        <dbReference type="EMBL" id="CAB1370326.1"/>
    </source>
</evidence>
<evidence type="ECO:0000313" key="2">
    <source>
        <dbReference type="Proteomes" id="UP000515733"/>
    </source>
</evidence>
<dbReference type="Pfam" id="PF09694">
    <property type="entry name" value="Gcw_chp"/>
    <property type="match status" value="1"/>
</dbReference>
<keyword evidence="2" id="KW-1185">Reference proteome</keyword>
<sequence>MKKSIVALALASLFSLPALAEDAAPASPFSFNVGVVSDYLFRGVSQTHGDAALQGGVDYAHSSGFYLGVWGSTISWVEDYTGKGNTEVDIYGGYKGSLAGDWGYDLGVIGYIYPNKGAANAFGANPNTTEVYGAISYKTLTVKYSRAVSDHFIGWYSSTGGSTKGSGYLEANYSLDLGSGWGVTAHAGHQKVKDLPIADYTDWKLGVTKDVGFGVVTLAYSDTNAKGDMGEAYAWPNSGFVSGVGSTAGFKNVAKGKAILSFTKTF</sequence>
<gene>
    <name evidence="1" type="ORF">DENOEST_3172</name>
</gene>
<dbReference type="EMBL" id="LR778301">
    <property type="protein sequence ID" value="CAB1370326.1"/>
    <property type="molecule type" value="Genomic_DNA"/>
</dbReference>
<dbReference type="NCBIfam" id="TIGR02001">
    <property type="entry name" value="gcw_chp"/>
    <property type="match status" value="1"/>
</dbReference>
<reference evidence="1 2" key="1">
    <citation type="submission" date="2020-03" db="EMBL/GenBank/DDBJ databases">
        <authorList>
            <consortium name="Genoscope - CEA"/>
            <person name="William W."/>
        </authorList>
    </citation>
    <scope>NUCLEOTIDE SEQUENCE [LARGE SCALE GENOMIC DNA]</scope>
    <source>
        <strain evidence="2">DSM 16959</strain>
    </source>
</reference>
<dbReference type="AlphaFoldDB" id="A0A6S6YCD7"/>
<proteinExistence type="predicted"/>
<dbReference type="OrthoDB" id="9793561at2"/>
<protein>
    <submittedName>
        <fullName evidence="1">Uncharacterized protein</fullName>
    </submittedName>
</protein>
<dbReference type="KEGG" id="doe:DENOEST_3172"/>
<dbReference type="RefSeq" id="WP_145772208.1">
    <property type="nucleotide sequence ID" value="NZ_LR778301.1"/>
</dbReference>
<dbReference type="Proteomes" id="UP000515733">
    <property type="component" value="Chromosome"/>
</dbReference>
<organism evidence="1 2">
    <name type="scientific">Denitratisoma oestradiolicum</name>
    <dbReference type="NCBI Taxonomy" id="311182"/>
    <lineage>
        <taxon>Bacteria</taxon>
        <taxon>Pseudomonadati</taxon>
        <taxon>Pseudomonadota</taxon>
        <taxon>Betaproteobacteria</taxon>
        <taxon>Nitrosomonadales</taxon>
        <taxon>Sterolibacteriaceae</taxon>
        <taxon>Denitratisoma</taxon>
    </lineage>
</organism>
<name>A0A6S6YCD7_9PROT</name>